<dbReference type="EnsemblBacteria" id="BAC89605">
    <property type="protein sequence ID" value="BAC89605"/>
    <property type="gene ID" value="BAC89605"/>
</dbReference>
<dbReference type="Pfam" id="PF11360">
    <property type="entry name" value="DUF3110"/>
    <property type="match status" value="1"/>
</dbReference>
<reference evidence="1 2" key="2">
    <citation type="journal article" date="2003" name="DNA Res.">
        <title>Complete genome structure of Gloeobacter violaceus PCC 7421, a cyanobacterium that lacks thylakoids (supplement).</title>
        <authorList>
            <person name="Nakamura Y."/>
            <person name="Kaneko T."/>
            <person name="Sato S."/>
            <person name="Mimuro M."/>
            <person name="Miyashita H."/>
            <person name="Tsuchiya T."/>
            <person name="Sasamoto S."/>
            <person name="Watanabe A."/>
            <person name="Kawashima K."/>
            <person name="Kishida Y."/>
            <person name="Kiyokawa C."/>
            <person name="Kohara M."/>
            <person name="Matsumoto M."/>
            <person name="Matsuno A."/>
            <person name="Nakazaki N."/>
            <person name="Shimpo S."/>
            <person name="Takeuchi C."/>
            <person name="Yamada M."/>
            <person name="Tabata S."/>
        </authorList>
    </citation>
    <scope>NUCLEOTIDE SEQUENCE [LARGE SCALE GENOMIC DNA]</scope>
    <source>
        <strain evidence="2">ATCC 29082 / PCC 7421</strain>
    </source>
</reference>
<evidence type="ECO:0000313" key="2">
    <source>
        <dbReference type="Proteomes" id="UP000000557"/>
    </source>
</evidence>
<dbReference type="eggNOG" id="COG0457">
    <property type="taxonomic scope" value="Bacteria"/>
</dbReference>
<evidence type="ECO:0000313" key="1">
    <source>
        <dbReference type="EMBL" id="BAC89605.1"/>
    </source>
</evidence>
<sequence length="122" mass="13852">MQLCVLIFNSGSENEGIYTLNVDSENTVVAFESREDAERYANLLEAQDFIVPEVELIEAEEIKQFCEDSSLGLIVVEAGQLVMPPEKSKETLDWSPEQAALEPNSELERMRSMLEQMYRKSS</sequence>
<organism evidence="1 2">
    <name type="scientific">Gloeobacter violaceus (strain ATCC 29082 / PCC 7421)</name>
    <dbReference type="NCBI Taxonomy" id="251221"/>
    <lineage>
        <taxon>Bacteria</taxon>
        <taxon>Bacillati</taxon>
        <taxon>Cyanobacteriota</taxon>
        <taxon>Cyanophyceae</taxon>
        <taxon>Gloeobacterales</taxon>
        <taxon>Gloeobacteraceae</taxon>
        <taxon>Gloeobacter</taxon>
    </lineage>
</organism>
<protein>
    <submittedName>
        <fullName evidence="1">Glr1664 protein</fullName>
    </submittedName>
</protein>
<dbReference type="RefSeq" id="WP_011141663.1">
    <property type="nucleotide sequence ID" value="NC_005125.1"/>
</dbReference>
<reference evidence="1 2" key="1">
    <citation type="journal article" date="2003" name="DNA Res.">
        <title>Complete genome structure of Gloeobacter violaceus PCC 7421, a cyanobacterium that lacks thylakoids.</title>
        <authorList>
            <person name="Nakamura Y."/>
            <person name="Kaneko T."/>
            <person name="Sato S."/>
            <person name="Mimuro M."/>
            <person name="Miyashita H."/>
            <person name="Tsuchiya T."/>
            <person name="Sasamoto S."/>
            <person name="Watanabe A."/>
            <person name="Kawashima K."/>
            <person name="Kishida Y."/>
            <person name="Kiyokawa C."/>
            <person name="Kohara M."/>
            <person name="Matsumoto M."/>
            <person name="Matsuno A."/>
            <person name="Nakazaki N."/>
            <person name="Shimpo S."/>
            <person name="Takeuchi C."/>
            <person name="Yamada M."/>
            <person name="Tabata S."/>
        </authorList>
    </citation>
    <scope>NUCLEOTIDE SEQUENCE [LARGE SCALE GENOMIC DNA]</scope>
    <source>
        <strain evidence="2">ATCC 29082 / PCC 7421</strain>
    </source>
</reference>
<dbReference type="OrthoDB" id="461609at2"/>
<dbReference type="EMBL" id="BA000045">
    <property type="protein sequence ID" value="BAC89605.1"/>
    <property type="molecule type" value="Genomic_DNA"/>
</dbReference>
<dbReference type="Proteomes" id="UP000000557">
    <property type="component" value="Chromosome"/>
</dbReference>
<dbReference type="KEGG" id="gvi:glr1664"/>
<dbReference type="PhylomeDB" id="Q7NK16"/>
<proteinExistence type="predicted"/>
<keyword evidence="2" id="KW-1185">Reference proteome</keyword>
<name>Q7NK16_GLOVI</name>
<gene>
    <name evidence="1" type="ordered locus">glr1664</name>
</gene>
<dbReference type="AlphaFoldDB" id="Q7NK16"/>
<dbReference type="STRING" id="251221.gene:10759154"/>
<accession>Q7NK16</accession>
<dbReference type="InterPro" id="IPR021503">
    <property type="entry name" value="DUF3110"/>
</dbReference>
<dbReference type="InParanoid" id="Q7NK16"/>
<dbReference type="HOGENOM" id="CLU_131947_0_0_3"/>